<comment type="subcellular location">
    <subcellularLocation>
        <location evidence="1">Cell membrane</location>
        <topology evidence="1">Single-pass membrane protein</topology>
    </subcellularLocation>
</comment>
<accession>E4KLZ8</accession>
<dbReference type="eggNOG" id="COG0768">
    <property type="taxonomic scope" value="Bacteria"/>
</dbReference>
<dbReference type="SUPFAM" id="SSF56519">
    <property type="entry name" value="Penicillin binding protein dimerisation domain"/>
    <property type="match status" value="1"/>
</dbReference>
<keyword evidence="5" id="KW-0133">Cell shape</keyword>
<dbReference type="Proteomes" id="UP000005990">
    <property type="component" value="Unassembled WGS sequence"/>
</dbReference>
<dbReference type="InterPro" id="IPR005311">
    <property type="entry name" value="PBP_dimer"/>
</dbReference>
<dbReference type="GO" id="GO:0008658">
    <property type="term" value="F:penicillin binding"/>
    <property type="evidence" value="ECO:0007669"/>
    <property type="project" value="InterPro"/>
</dbReference>
<dbReference type="InterPro" id="IPR036138">
    <property type="entry name" value="PBP_dimer_sf"/>
</dbReference>
<dbReference type="SUPFAM" id="SSF56601">
    <property type="entry name" value="beta-lactamase/transpeptidase-like"/>
    <property type="match status" value="1"/>
</dbReference>
<keyword evidence="8 10" id="KW-0472">Membrane</keyword>
<evidence type="ECO:0000256" key="10">
    <source>
        <dbReference type="SAM" id="Phobius"/>
    </source>
</evidence>
<evidence type="ECO:0000256" key="2">
    <source>
        <dbReference type="ARBA" id="ARBA00007171"/>
    </source>
</evidence>
<dbReference type="RefSeq" id="WP_006417560.1">
    <property type="nucleotide sequence ID" value="NZ_AENN01000001.1"/>
</dbReference>
<evidence type="ECO:0000256" key="8">
    <source>
        <dbReference type="ARBA" id="ARBA00023136"/>
    </source>
</evidence>
<evidence type="ECO:0000256" key="3">
    <source>
        <dbReference type="ARBA" id="ARBA00022475"/>
    </source>
</evidence>
<keyword evidence="4 10" id="KW-0812">Transmembrane</keyword>
<keyword evidence="14" id="KW-1185">Reference proteome</keyword>
<protein>
    <submittedName>
        <fullName evidence="13">Penicillin-binding protein, transpeptidase domain protein</fullName>
    </submittedName>
</protein>
<name>E4KLZ8_9LACT</name>
<dbReference type="GO" id="GO:0071555">
    <property type="term" value="P:cell wall organization"/>
    <property type="evidence" value="ECO:0007669"/>
    <property type="project" value="UniProtKB-KW"/>
</dbReference>
<dbReference type="PANTHER" id="PTHR30627:SF2">
    <property type="entry name" value="PEPTIDOGLYCAN D,D-TRANSPEPTIDASE MRDA"/>
    <property type="match status" value="1"/>
</dbReference>
<evidence type="ECO:0000256" key="5">
    <source>
        <dbReference type="ARBA" id="ARBA00022960"/>
    </source>
</evidence>
<sequence length="703" mass="78261">MVKYKIKENNKKDFIPKRLNLIFIVTFMVFIALFVRLGYLQLYKGQSFVDMVHRTESTVSTGSVPRGMIYDSQGNILVGNNPEQAILYTRDKDSNVGPSDIIQVATQLASLIDVPTNNVTERDRKDYFIVKNTDLVNSRLSKEEKQLASSELYEVQLSKVTKEDINFSEPELKIIALFTKMNAAYALSTVTVKNTNVTEREIARVSEQLGSLPGISIGTDWQRTYPQEGMLRSLLGNVSTEQHGIPSDRVAELLGRGYAMNDRVGISYLEQEYEDVLRGTKSKYQVVTDTASNTSETKQIYPGKKGDNLILTINQEFQKKLDDIATKALQNMGEFQGLNDRVYIVAMNPKNGDILGITGKRYEYDEKTDSYNKDKIVDDALGAINTSYGMGSSVKPAMVATGYLEKIISVDDNTIVDEPMKFAASQEKSSVFNRTGKVPVTDIQALQVSSNIYMVKLAMAIGGQFEFENDGNLTISPNTINNIRGHMAEFGLGAYTGIDLPNESKGYAPESTQLVNALDLAYGQFDLYTPLQMAQYVSTIANNGIRYSPRLVKEIRGTDTDGNLGGVKTSIAPKIMNVVHLDQAVFDRIHEGMRQVSHTDQGTARYLFLNYPITVGSKTGTTEAFYAGPIKYAQNDPVTNATYIGYAPWDNPEIAITVVVPYLQEESRARESTIIAHEVMNAYFEMQSETRKTILDYEANGVN</sequence>
<dbReference type="OrthoDB" id="9770103at2"/>
<evidence type="ECO:0000313" key="14">
    <source>
        <dbReference type="Proteomes" id="UP000005990"/>
    </source>
</evidence>
<dbReference type="InterPro" id="IPR012338">
    <property type="entry name" value="Beta-lactam/transpept-like"/>
</dbReference>
<dbReference type="Pfam" id="PF00905">
    <property type="entry name" value="Transpeptidase"/>
    <property type="match status" value="1"/>
</dbReference>
<dbReference type="GO" id="GO:0071972">
    <property type="term" value="F:peptidoglycan L,D-transpeptidase activity"/>
    <property type="evidence" value="ECO:0007669"/>
    <property type="project" value="TreeGrafter"/>
</dbReference>
<dbReference type="STRING" id="908337.HMPREF9257_0981"/>
<dbReference type="Gene3D" id="3.40.710.10">
    <property type="entry name" value="DD-peptidase/beta-lactamase superfamily"/>
    <property type="match status" value="1"/>
</dbReference>
<keyword evidence="9" id="KW-0961">Cell wall biogenesis/degradation</keyword>
<feature type="domain" description="Penicillin-binding protein transpeptidase" evidence="11">
    <location>
        <begin position="343"/>
        <end position="680"/>
    </location>
</feature>
<keyword evidence="3" id="KW-1003">Cell membrane</keyword>
<dbReference type="Gene3D" id="1.10.10.1230">
    <property type="entry name" value="Penicillin-binding protein, N-terminal non-catalytic domain, head sub-domain"/>
    <property type="match status" value="1"/>
</dbReference>
<comment type="caution">
    <text evidence="13">The sequence shown here is derived from an EMBL/GenBank/DDBJ whole genome shotgun (WGS) entry which is preliminary data.</text>
</comment>
<gene>
    <name evidence="13" type="ORF">HMPREF9257_0981</name>
</gene>
<feature type="domain" description="Penicillin-binding protein dimerisation" evidence="12">
    <location>
        <begin position="64"/>
        <end position="297"/>
    </location>
</feature>
<evidence type="ECO:0000256" key="6">
    <source>
        <dbReference type="ARBA" id="ARBA00022984"/>
    </source>
</evidence>
<reference evidence="13 14" key="1">
    <citation type="submission" date="2010-10" db="EMBL/GenBank/DDBJ databases">
        <authorList>
            <person name="Durkin A.S."/>
            <person name="Madupu R."/>
            <person name="Torralba M."/>
            <person name="Gillis M."/>
            <person name="Methe B."/>
            <person name="Sutton G."/>
            <person name="Nelson K.E."/>
        </authorList>
    </citation>
    <scope>NUCLEOTIDE SEQUENCE [LARGE SCALE GENOMIC DNA]</scope>
    <source>
        <strain evidence="13 14">ACS-139-V-Col8</strain>
    </source>
</reference>
<evidence type="ECO:0000313" key="13">
    <source>
        <dbReference type="EMBL" id="EFR32079.1"/>
    </source>
</evidence>
<dbReference type="GO" id="GO:0005886">
    <property type="term" value="C:plasma membrane"/>
    <property type="evidence" value="ECO:0007669"/>
    <property type="project" value="UniProtKB-SubCell"/>
</dbReference>
<feature type="transmembrane region" description="Helical" evidence="10">
    <location>
        <begin position="21"/>
        <end position="39"/>
    </location>
</feature>
<organism evidence="13 14">
    <name type="scientific">Eremococcus coleocola ACS-139-V-Col8</name>
    <dbReference type="NCBI Taxonomy" id="908337"/>
    <lineage>
        <taxon>Bacteria</taxon>
        <taxon>Bacillati</taxon>
        <taxon>Bacillota</taxon>
        <taxon>Bacilli</taxon>
        <taxon>Lactobacillales</taxon>
        <taxon>Aerococcaceae</taxon>
        <taxon>Eremococcus</taxon>
    </lineage>
</organism>
<keyword evidence="6" id="KW-0573">Peptidoglycan synthesis</keyword>
<dbReference type="Pfam" id="PF03717">
    <property type="entry name" value="PBP_dimer"/>
    <property type="match status" value="1"/>
</dbReference>
<dbReference type="GO" id="GO:0009252">
    <property type="term" value="P:peptidoglycan biosynthetic process"/>
    <property type="evidence" value="ECO:0007669"/>
    <property type="project" value="UniProtKB-KW"/>
</dbReference>
<dbReference type="Gene3D" id="3.90.1310.10">
    <property type="entry name" value="Penicillin-binding protein 2a (Domain 2)"/>
    <property type="match status" value="1"/>
</dbReference>
<evidence type="ECO:0000259" key="11">
    <source>
        <dbReference type="Pfam" id="PF00905"/>
    </source>
</evidence>
<dbReference type="InterPro" id="IPR050515">
    <property type="entry name" value="Beta-lactam/transpept"/>
</dbReference>
<dbReference type="AlphaFoldDB" id="E4KLZ8"/>
<keyword evidence="7 10" id="KW-1133">Transmembrane helix</keyword>
<evidence type="ECO:0000256" key="1">
    <source>
        <dbReference type="ARBA" id="ARBA00004162"/>
    </source>
</evidence>
<dbReference type="PANTHER" id="PTHR30627">
    <property type="entry name" value="PEPTIDOGLYCAN D,D-TRANSPEPTIDASE"/>
    <property type="match status" value="1"/>
</dbReference>
<dbReference type="InterPro" id="IPR001460">
    <property type="entry name" value="PCN-bd_Tpept"/>
</dbReference>
<proteinExistence type="inferred from homology"/>
<dbReference type="GO" id="GO:0008360">
    <property type="term" value="P:regulation of cell shape"/>
    <property type="evidence" value="ECO:0007669"/>
    <property type="project" value="UniProtKB-KW"/>
</dbReference>
<evidence type="ECO:0000256" key="9">
    <source>
        <dbReference type="ARBA" id="ARBA00023316"/>
    </source>
</evidence>
<dbReference type="EMBL" id="AENN01000001">
    <property type="protein sequence ID" value="EFR32079.1"/>
    <property type="molecule type" value="Genomic_DNA"/>
</dbReference>
<comment type="similarity">
    <text evidence="2">Belongs to the transpeptidase family.</text>
</comment>
<evidence type="ECO:0000259" key="12">
    <source>
        <dbReference type="Pfam" id="PF03717"/>
    </source>
</evidence>
<evidence type="ECO:0000256" key="4">
    <source>
        <dbReference type="ARBA" id="ARBA00022692"/>
    </source>
</evidence>
<evidence type="ECO:0000256" key="7">
    <source>
        <dbReference type="ARBA" id="ARBA00022989"/>
    </source>
</evidence>